<feature type="transmembrane region" description="Helical" evidence="1">
    <location>
        <begin position="32"/>
        <end position="54"/>
    </location>
</feature>
<dbReference type="AlphaFoldDB" id="A0A382V1T9"/>
<keyword evidence="1" id="KW-0472">Membrane</keyword>
<dbReference type="InterPro" id="IPR035973">
    <property type="entry name" value="Cyt_c_oxidase_su3-like_sf"/>
</dbReference>
<dbReference type="GO" id="GO:0022904">
    <property type="term" value="P:respiratory electron transport chain"/>
    <property type="evidence" value="ECO:0007669"/>
    <property type="project" value="InterPro"/>
</dbReference>
<gene>
    <name evidence="2" type="ORF">METZ01_LOCUS392869</name>
</gene>
<dbReference type="GO" id="GO:0004129">
    <property type="term" value="F:cytochrome-c oxidase activity"/>
    <property type="evidence" value="ECO:0007669"/>
    <property type="project" value="InterPro"/>
</dbReference>
<keyword evidence="1" id="KW-0812">Transmembrane</keyword>
<name>A0A382V1T9_9ZZZZ</name>
<dbReference type="GO" id="GO:0016020">
    <property type="term" value="C:membrane"/>
    <property type="evidence" value="ECO:0007669"/>
    <property type="project" value="InterPro"/>
</dbReference>
<feature type="transmembrane region" description="Helical" evidence="1">
    <location>
        <begin position="66"/>
        <end position="84"/>
    </location>
</feature>
<reference evidence="2" key="1">
    <citation type="submission" date="2018-05" db="EMBL/GenBank/DDBJ databases">
        <authorList>
            <person name="Lanie J.A."/>
            <person name="Ng W.-L."/>
            <person name="Kazmierczak K.M."/>
            <person name="Andrzejewski T.M."/>
            <person name="Davidsen T.M."/>
            <person name="Wayne K.J."/>
            <person name="Tettelin H."/>
            <person name="Glass J.I."/>
            <person name="Rusch D."/>
            <person name="Podicherti R."/>
            <person name="Tsui H.-C.T."/>
            <person name="Winkler M.E."/>
        </authorList>
    </citation>
    <scope>NUCLEOTIDE SEQUENCE</scope>
</reference>
<dbReference type="SUPFAM" id="SSF81452">
    <property type="entry name" value="Cytochrome c oxidase subunit III-like"/>
    <property type="match status" value="1"/>
</dbReference>
<dbReference type="EMBL" id="UINC01148238">
    <property type="protein sequence ID" value="SVD40015.1"/>
    <property type="molecule type" value="Genomic_DNA"/>
</dbReference>
<sequence length="86" mass="9555">MSLRQQLSIKPWVAQRGIAVDASGFVGSTPRVTLWVFLCVASVLFGLFIAAYFIRMAYADWQPVPVPALLWLNTVILIGSSMALQW</sequence>
<evidence type="ECO:0000256" key="1">
    <source>
        <dbReference type="SAM" id="Phobius"/>
    </source>
</evidence>
<protein>
    <submittedName>
        <fullName evidence="2">Uncharacterized protein</fullName>
    </submittedName>
</protein>
<organism evidence="2">
    <name type="scientific">marine metagenome</name>
    <dbReference type="NCBI Taxonomy" id="408172"/>
    <lineage>
        <taxon>unclassified sequences</taxon>
        <taxon>metagenomes</taxon>
        <taxon>ecological metagenomes</taxon>
    </lineage>
</organism>
<accession>A0A382V1T9</accession>
<evidence type="ECO:0000313" key="2">
    <source>
        <dbReference type="EMBL" id="SVD40015.1"/>
    </source>
</evidence>
<feature type="non-terminal residue" evidence="2">
    <location>
        <position position="86"/>
    </location>
</feature>
<dbReference type="Gene3D" id="1.20.120.80">
    <property type="entry name" value="Cytochrome c oxidase, subunit III, four-helix bundle"/>
    <property type="match status" value="1"/>
</dbReference>
<dbReference type="InterPro" id="IPR013833">
    <property type="entry name" value="Cyt_c_oxidase_su3_a-hlx"/>
</dbReference>
<keyword evidence="1" id="KW-1133">Transmembrane helix</keyword>
<proteinExistence type="predicted"/>